<evidence type="ECO:0000313" key="7">
    <source>
        <dbReference type="Proteomes" id="UP001054902"/>
    </source>
</evidence>
<keyword evidence="3" id="KW-0804">Transcription</keyword>
<feature type="domain" description="Spt4/RpoE2 zinc finger" evidence="5">
    <location>
        <begin position="36"/>
        <end position="112"/>
    </location>
</feature>
<dbReference type="Pfam" id="PF06093">
    <property type="entry name" value="Spt4"/>
    <property type="match status" value="1"/>
</dbReference>
<dbReference type="InterPro" id="IPR022800">
    <property type="entry name" value="Spt4/RpoE2_Znf"/>
</dbReference>
<organism evidence="6 7">
    <name type="scientific">Chaetoceros tenuissimus</name>
    <dbReference type="NCBI Taxonomy" id="426638"/>
    <lineage>
        <taxon>Eukaryota</taxon>
        <taxon>Sar</taxon>
        <taxon>Stramenopiles</taxon>
        <taxon>Ochrophyta</taxon>
        <taxon>Bacillariophyta</taxon>
        <taxon>Coscinodiscophyceae</taxon>
        <taxon>Chaetocerotophycidae</taxon>
        <taxon>Chaetocerotales</taxon>
        <taxon>Chaetocerotaceae</taxon>
        <taxon>Chaetoceros</taxon>
    </lineage>
</organism>
<dbReference type="GO" id="GO:0008270">
    <property type="term" value="F:zinc ion binding"/>
    <property type="evidence" value="ECO:0007669"/>
    <property type="project" value="InterPro"/>
</dbReference>
<dbReference type="GO" id="GO:0140673">
    <property type="term" value="P:transcription elongation-coupled chromatin remodeling"/>
    <property type="evidence" value="ECO:0007669"/>
    <property type="project" value="InterPro"/>
</dbReference>
<evidence type="ECO:0000256" key="4">
    <source>
        <dbReference type="ARBA" id="ARBA00023242"/>
    </source>
</evidence>
<dbReference type="GO" id="GO:0006355">
    <property type="term" value="P:regulation of DNA-templated transcription"/>
    <property type="evidence" value="ECO:0007669"/>
    <property type="project" value="InterPro"/>
</dbReference>
<evidence type="ECO:0000313" key="6">
    <source>
        <dbReference type="EMBL" id="GFH49637.1"/>
    </source>
</evidence>
<dbReference type="GO" id="GO:0000993">
    <property type="term" value="F:RNA polymerase II complex binding"/>
    <property type="evidence" value="ECO:0007669"/>
    <property type="project" value="TreeGrafter"/>
</dbReference>
<comment type="similarity">
    <text evidence="2">Belongs to the SPT4 family.</text>
</comment>
<dbReference type="CDD" id="cd07973">
    <property type="entry name" value="Spt4"/>
    <property type="match status" value="1"/>
</dbReference>
<accession>A0AAD3H3V3</accession>
<keyword evidence="4" id="KW-0539">Nucleus</keyword>
<dbReference type="PANTHER" id="PTHR12882">
    <property type="entry name" value="SUPPRESSOR OF TY 4"/>
    <property type="match status" value="1"/>
</dbReference>
<evidence type="ECO:0000256" key="1">
    <source>
        <dbReference type="ARBA" id="ARBA00004123"/>
    </source>
</evidence>
<name>A0AAD3H3V3_9STRA</name>
<dbReference type="Gene3D" id="3.30.40.210">
    <property type="match status" value="1"/>
</dbReference>
<protein>
    <recommendedName>
        <fullName evidence="5">Spt4/RpoE2 zinc finger domain-containing protein</fullName>
    </recommendedName>
</protein>
<proteinExistence type="inferred from homology"/>
<dbReference type="InterPro" id="IPR029040">
    <property type="entry name" value="RPABC4/Spt4"/>
</dbReference>
<dbReference type="SUPFAM" id="SSF63393">
    <property type="entry name" value="RNA polymerase subunits"/>
    <property type="match status" value="1"/>
</dbReference>
<dbReference type="InterPro" id="IPR009287">
    <property type="entry name" value="Spt4"/>
</dbReference>
<comment type="caution">
    <text evidence="6">The sequence shown here is derived from an EMBL/GenBank/DDBJ whole genome shotgun (WGS) entry which is preliminary data.</text>
</comment>
<dbReference type="Proteomes" id="UP001054902">
    <property type="component" value="Unassembled WGS sequence"/>
</dbReference>
<dbReference type="AlphaFoldDB" id="A0AAD3H3V3"/>
<dbReference type="PANTHER" id="PTHR12882:SF1">
    <property type="entry name" value="TRANSCRIPTION ELONGATION FACTOR SPT4"/>
    <property type="match status" value="1"/>
</dbReference>
<dbReference type="SMART" id="SM01389">
    <property type="entry name" value="Spt4"/>
    <property type="match status" value="1"/>
</dbReference>
<reference evidence="6 7" key="1">
    <citation type="journal article" date="2021" name="Sci. Rep.">
        <title>The genome of the diatom Chaetoceros tenuissimus carries an ancient integrated fragment of an extant virus.</title>
        <authorList>
            <person name="Hongo Y."/>
            <person name="Kimura K."/>
            <person name="Takaki Y."/>
            <person name="Yoshida Y."/>
            <person name="Baba S."/>
            <person name="Kobayashi G."/>
            <person name="Nagasaki K."/>
            <person name="Hano T."/>
            <person name="Tomaru Y."/>
        </authorList>
    </citation>
    <scope>NUCLEOTIDE SEQUENCE [LARGE SCALE GENOMIC DNA]</scope>
    <source>
        <strain evidence="6 7">NIES-3715</strain>
    </source>
</reference>
<keyword evidence="7" id="KW-1185">Reference proteome</keyword>
<gene>
    <name evidence="6" type="ORF">CTEN210_06113</name>
</gene>
<comment type="subcellular location">
    <subcellularLocation>
        <location evidence="1">Nucleus</location>
    </subcellularLocation>
</comment>
<evidence type="ECO:0000259" key="5">
    <source>
        <dbReference type="SMART" id="SM01389"/>
    </source>
</evidence>
<dbReference type="InterPro" id="IPR038510">
    <property type="entry name" value="Spt4_sf"/>
</dbReference>
<evidence type="ECO:0000256" key="2">
    <source>
        <dbReference type="ARBA" id="ARBA00010464"/>
    </source>
</evidence>
<sequence>MSAYMDEEDVGDEEERVPQQVAELARASAPTNMKGIRACKRCGILKTLDQFIDDGCENCPFLDMADNPDRCNLCTTAFFEGQVAVMDPRESWTAKWLRVDAYLPGVYAISVTGTMDKEIEEELESRGCRYRCRPAGS</sequence>
<dbReference type="GO" id="GO:0032044">
    <property type="term" value="C:DSIF complex"/>
    <property type="evidence" value="ECO:0007669"/>
    <property type="project" value="TreeGrafter"/>
</dbReference>
<evidence type="ECO:0000256" key="3">
    <source>
        <dbReference type="ARBA" id="ARBA00023163"/>
    </source>
</evidence>
<dbReference type="EMBL" id="BLLK01000038">
    <property type="protein sequence ID" value="GFH49637.1"/>
    <property type="molecule type" value="Genomic_DNA"/>
</dbReference>